<dbReference type="Pfam" id="PF25917">
    <property type="entry name" value="BSH_RND"/>
    <property type="match status" value="1"/>
</dbReference>
<comment type="similarity">
    <text evidence="1">Belongs to the membrane fusion protein (MFP) (TC 8.A.1) family.</text>
</comment>
<reference evidence="3 4" key="1">
    <citation type="submission" date="2019-02" db="EMBL/GenBank/DDBJ databases">
        <title>WGS of Pseudoxanthomonas species novum from clinical isolates.</title>
        <authorList>
            <person name="Bernier A.-M."/>
            <person name="Bernard K."/>
            <person name="Vachon A."/>
        </authorList>
    </citation>
    <scope>NUCLEOTIDE SEQUENCE [LARGE SCALE GENOMIC DNA]</scope>
    <source>
        <strain evidence="3 4">NML171200</strain>
    </source>
</reference>
<dbReference type="EMBL" id="SHMC01000011">
    <property type="protein sequence ID" value="TAA20187.1"/>
    <property type="molecule type" value="Genomic_DNA"/>
</dbReference>
<sequence length="319" mass="34715">MWLLAIALATVAAGLWLAFRSPDDLIQGMADADNVNISAKITARVRALHVHEGDRVTAGQPMFELDSPEVIAKQQQATSALEAASALADKAREGARREEVRAAQAQWQRTTASARYAQSTFERLDNLFAQGVVTRQRRDEAQAQALSAAAQQDAARAQYDEALAGARRQDQEAAFAQVRQAQGAVAEMRASGIEVTGRAPVDGEVGKRLADTGELIPAGYPIFSIVDIDHMWVSLNLREDQFGGVAIGDTLHGQIPALALQDVAFKVYYIAPAGDYATWRATRQSSGYDVKSFEVRVRPVAPVPRFRPGMSVLFAWPQR</sequence>
<dbReference type="SUPFAM" id="SSF111369">
    <property type="entry name" value="HlyD-like secretion proteins"/>
    <property type="match status" value="2"/>
</dbReference>
<dbReference type="Gene3D" id="1.10.287.470">
    <property type="entry name" value="Helix hairpin bin"/>
    <property type="match status" value="2"/>
</dbReference>
<accession>A0A4Q8L4I4</accession>
<dbReference type="PANTHER" id="PTHR30438">
    <property type="entry name" value="36 KDA ANTIGEN-RELATED"/>
    <property type="match status" value="1"/>
</dbReference>
<comment type="caution">
    <text evidence="3">The sequence shown here is derived from an EMBL/GenBank/DDBJ whole genome shotgun (WGS) entry which is preliminary data.</text>
</comment>
<dbReference type="PANTHER" id="PTHR30438:SF1">
    <property type="entry name" value="36 KDA ANTIGEN"/>
    <property type="match status" value="1"/>
</dbReference>
<evidence type="ECO:0000256" key="1">
    <source>
        <dbReference type="ARBA" id="ARBA00009477"/>
    </source>
</evidence>
<evidence type="ECO:0000313" key="4">
    <source>
        <dbReference type="Proteomes" id="UP000292627"/>
    </source>
</evidence>
<evidence type="ECO:0000259" key="2">
    <source>
        <dbReference type="Pfam" id="PF25917"/>
    </source>
</evidence>
<proteinExistence type="inferred from homology"/>
<name>A0A4Q8L4I4_9GAMM</name>
<feature type="domain" description="Multidrug resistance protein MdtA-like barrel-sandwich hybrid" evidence="2">
    <location>
        <begin position="34"/>
        <end position="226"/>
    </location>
</feature>
<dbReference type="Gene3D" id="2.40.30.170">
    <property type="match status" value="1"/>
</dbReference>
<evidence type="ECO:0000313" key="3">
    <source>
        <dbReference type="EMBL" id="TAA20187.1"/>
    </source>
</evidence>
<dbReference type="InterPro" id="IPR058625">
    <property type="entry name" value="MdtA-like_BSH"/>
</dbReference>
<gene>
    <name evidence="3" type="ORF">EA660_18990</name>
</gene>
<protein>
    <submittedName>
        <fullName evidence="3">HlyD family efflux transporter periplasmic adaptor subunit</fullName>
    </submittedName>
</protein>
<dbReference type="AlphaFoldDB" id="A0A4Q8L4I4"/>
<dbReference type="OrthoDB" id="9793801at2"/>
<organism evidence="3 4">
    <name type="scientific">Pseudoxanthomonas winnipegensis</name>
    <dbReference type="NCBI Taxonomy" id="2480810"/>
    <lineage>
        <taxon>Bacteria</taxon>
        <taxon>Pseudomonadati</taxon>
        <taxon>Pseudomonadota</taxon>
        <taxon>Gammaproteobacteria</taxon>
        <taxon>Lysobacterales</taxon>
        <taxon>Lysobacteraceae</taxon>
        <taxon>Pseudoxanthomonas</taxon>
    </lineage>
</organism>
<dbReference type="Proteomes" id="UP000292627">
    <property type="component" value="Unassembled WGS sequence"/>
</dbReference>
<dbReference type="Gene3D" id="2.40.50.100">
    <property type="match status" value="1"/>
</dbReference>